<dbReference type="EMBL" id="FNHH01000021">
    <property type="protein sequence ID" value="SDM71860.1"/>
    <property type="molecule type" value="Genomic_DNA"/>
</dbReference>
<name>A0A1G9VIC9_9SPHI</name>
<dbReference type="InterPro" id="IPR007372">
    <property type="entry name" value="Lipid/polyisoprenoid-bd_YceI"/>
</dbReference>
<evidence type="ECO:0000259" key="2">
    <source>
        <dbReference type="Pfam" id="PF04264"/>
    </source>
</evidence>
<feature type="signal peptide" evidence="1">
    <location>
        <begin position="1"/>
        <end position="19"/>
    </location>
</feature>
<dbReference type="SUPFAM" id="SSF101874">
    <property type="entry name" value="YceI-like"/>
    <property type="match status" value="1"/>
</dbReference>
<sequence length="186" mass="20569">MKKLILATIALFLVATGFAQDKYFTKNGTITFDATTSASPEKVTAVNKSVACVLDSKTGNIQFSVLMKGFEFEQALMREHFHENYLESEKFPKAIFKGQISNPSMVNYSKNGTYEVNVKGQMLMHGEAKELETKGKLIVNNGKVSLSANFSVVLTDYKVIVPRLVSDKVAKTANIKVDCMLQILSI</sequence>
<protein>
    <submittedName>
        <fullName evidence="3">YceI-like domain-containing protein</fullName>
    </submittedName>
</protein>
<accession>A0A1G9VIC9</accession>
<dbReference type="STRING" id="990371.SAMN05421813_1213"/>
<dbReference type="InterPro" id="IPR036761">
    <property type="entry name" value="TTHA0802/YceI-like_sf"/>
</dbReference>
<dbReference type="Proteomes" id="UP000199226">
    <property type="component" value="Unassembled WGS sequence"/>
</dbReference>
<feature type="domain" description="Lipid/polyisoprenoid-binding YceI-like" evidence="2">
    <location>
        <begin position="29"/>
        <end position="176"/>
    </location>
</feature>
<keyword evidence="4" id="KW-1185">Reference proteome</keyword>
<evidence type="ECO:0000256" key="1">
    <source>
        <dbReference type="SAM" id="SignalP"/>
    </source>
</evidence>
<evidence type="ECO:0000313" key="3">
    <source>
        <dbReference type="EMBL" id="SDM71860.1"/>
    </source>
</evidence>
<gene>
    <name evidence="3" type="ORF">SAMN05421813_1213</name>
</gene>
<keyword evidence="1" id="KW-0732">Signal</keyword>
<dbReference type="RefSeq" id="WP_090705656.1">
    <property type="nucleotide sequence ID" value="NZ_FNHH01000021.1"/>
</dbReference>
<organism evidence="3 4">
    <name type="scientific">Daejeonella rubra</name>
    <dbReference type="NCBI Taxonomy" id="990371"/>
    <lineage>
        <taxon>Bacteria</taxon>
        <taxon>Pseudomonadati</taxon>
        <taxon>Bacteroidota</taxon>
        <taxon>Sphingobacteriia</taxon>
        <taxon>Sphingobacteriales</taxon>
        <taxon>Sphingobacteriaceae</taxon>
        <taxon>Daejeonella</taxon>
    </lineage>
</organism>
<dbReference type="AlphaFoldDB" id="A0A1G9VIC9"/>
<dbReference type="Pfam" id="PF04264">
    <property type="entry name" value="YceI"/>
    <property type="match status" value="1"/>
</dbReference>
<dbReference type="OrthoDB" id="116832at2"/>
<reference evidence="4" key="1">
    <citation type="submission" date="2016-10" db="EMBL/GenBank/DDBJ databases">
        <authorList>
            <person name="Varghese N."/>
            <person name="Submissions S."/>
        </authorList>
    </citation>
    <scope>NUCLEOTIDE SEQUENCE [LARGE SCALE GENOMIC DNA]</scope>
    <source>
        <strain evidence="4">DSM 24536</strain>
    </source>
</reference>
<proteinExistence type="predicted"/>
<feature type="chain" id="PRO_5011529636" evidence="1">
    <location>
        <begin position="20"/>
        <end position="186"/>
    </location>
</feature>
<dbReference type="Gene3D" id="2.40.128.110">
    <property type="entry name" value="Lipid/polyisoprenoid-binding, YceI-like"/>
    <property type="match status" value="1"/>
</dbReference>
<evidence type="ECO:0000313" key="4">
    <source>
        <dbReference type="Proteomes" id="UP000199226"/>
    </source>
</evidence>